<gene>
    <name evidence="1" type="ORF">ACJIZ3_002590</name>
</gene>
<evidence type="ECO:0000313" key="1">
    <source>
        <dbReference type="EMBL" id="KAL3845187.1"/>
    </source>
</evidence>
<reference evidence="1 2" key="1">
    <citation type="submission" date="2024-12" db="EMBL/GenBank/DDBJ databases">
        <title>The unique morphological basis and parallel evolutionary history of personate flowers in Penstemon.</title>
        <authorList>
            <person name="Depatie T.H."/>
            <person name="Wessinger C.A."/>
        </authorList>
    </citation>
    <scope>NUCLEOTIDE SEQUENCE [LARGE SCALE GENOMIC DNA]</scope>
    <source>
        <strain evidence="1">WTNN_2</strain>
        <tissue evidence="1">Leaf</tissue>
    </source>
</reference>
<name>A0ABD3U803_9LAMI</name>
<comment type="caution">
    <text evidence="1">The sequence shown here is derived from an EMBL/GenBank/DDBJ whole genome shotgun (WGS) entry which is preliminary data.</text>
</comment>
<dbReference type="Proteomes" id="UP001634393">
    <property type="component" value="Unassembled WGS sequence"/>
</dbReference>
<dbReference type="AlphaFoldDB" id="A0ABD3U803"/>
<evidence type="ECO:0000313" key="2">
    <source>
        <dbReference type="Proteomes" id="UP001634393"/>
    </source>
</evidence>
<protein>
    <submittedName>
        <fullName evidence="1">Uncharacterized protein</fullName>
    </submittedName>
</protein>
<sequence length="146" mass="16575">MNTPPKHPIFCLKWPWDNHPPPSRLNNNSCSLETPWLFKSFKNLGTLTFNFINSAVSPKSQNNPFQLSSGIKQERKILSPDEQGEAEQRAFAAALASFAIRCWVLCWRLKIGIPIGLTLSWLMQKMITGCLSFSIMTLSMFHALSY</sequence>
<keyword evidence="2" id="KW-1185">Reference proteome</keyword>
<proteinExistence type="predicted"/>
<organism evidence="1 2">
    <name type="scientific">Penstemon smallii</name>
    <dbReference type="NCBI Taxonomy" id="265156"/>
    <lineage>
        <taxon>Eukaryota</taxon>
        <taxon>Viridiplantae</taxon>
        <taxon>Streptophyta</taxon>
        <taxon>Embryophyta</taxon>
        <taxon>Tracheophyta</taxon>
        <taxon>Spermatophyta</taxon>
        <taxon>Magnoliopsida</taxon>
        <taxon>eudicotyledons</taxon>
        <taxon>Gunneridae</taxon>
        <taxon>Pentapetalae</taxon>
        <taxon>asterids</taxon>
        <taxon>lamiids</taxon>
        <taxon>Lamiales</taxon>
        <taxon>Plantaginaceae</taxon>
        <taxon>Cheloneae</taxon>
        <taxon>Penstemon</taxon>
    </lineage>
</organism>
<accession>A0ABD3U803</accession>
<dbReference type="EMBL" id="JBJXBP010000002">
    <property type="protein sequence ID" value="KAL3845187.1"/>
    <property type="molecule type" value="Genomic_DNA"/>
</dbReference>